<protein>
    <submittedName>
        <fullName evidence="1">Uncharacterized protein</fullName>
    </submittedName>
</protein>
<organism evidence="1 2">
    <name type="scientific">Paraburkholderia agricolaris</name>
    <dbReference type="NCBI Taxonomy" id="2152888"/>
    <lineage>
        <taxon>Bacteria</taxon>
        <taxon>Pseudomonadati</taxon>
        <taxon>Pseudomonadota</taxon>
        <taxon>Betaproteobacteria</taxon>
        <taxon>Burkholderiales</taxon>
        <taxon>Burkholderiaceae</taxon>
        <taxon>Paraburkholderia</taxon>
    </lineage>
</organism>
<dbReference type="Proteomes" id="UP001629249">
    <property type="component" value="Unassembled WGS sequence"/>
</dbReference>
<sequence length="87" mass="9681">MGTTKGDAAKETLFFSADWSEFFLLGDAFSETARRVALFNEVLRWICHATEGFGYALVCRVTVKSALARAQPAVSRPEGEYRSMRLA</sequence>
<name>A0ABW8ZXG9_9BURK</name>
<reference evidence="1 2" key="1">
    <citation type="journal article" date="2024" name="Chem. Sci.">
        <title>Discovery of megapolipeptins by genome mining of a Burkholderiales bacteria collection.</title>
        <authorList>
            <person name="Paulo B.S."/>
            <person name="Recchia M.J.J."/>
            <person name="Lee S."/>
            <person name="Fergusson C.H."/>
            <person name="Romanowski S.B."/>
            <person name="Hernandez A."/>
            <person name="Krull N."/>
            <person name="Liu D.Y."/>
            <person name="Cavanagh H."/>
            <person name="Bos A."/>
            <person name="Gray C.A."/>
            <person name="Murphy B.T."/>
            <person name="Linington R.G."/>
            <person name="Eustaquio A.S."/>
        </authorList>
    </citation>
    <scope>NUCLEOTIDE SEQUENCE [LARGE SCALE GENOMIC DNA]</scope>
    <source>
        <strain evidence="1 2">RL16-012-BIC-B</strain>
    </source>
</reference>
<gene>
    <name evidence="1" type="ORF">PQR66_33105</name>
</gene>
<accession>A0ABW8ZXG9</accession>
<dbReference type="EMBL" id="JAQQFN010000032">
    <property type="protein sequence ID" value="MFL9887904.1"/>
    <property type="molecule type" value="Genomic_DNA"/>
</dbReference>
<evidence type="ECO:0000313" key="2">
    <source>
        <dbReference type="Proteomes" id="UP001629249"/>
    </source>
</evidence>
<comment type="caution">
    <text evidence="1">The sequence shown here is derived from an EMBL/GenBank/DDBJ whole genome shotgun (WGS) entry which is preliminary data.</text>
</comment>
<evidence type="ECO:0000313" key="1">
    <source>
        <dbReference type="EMBL" id="MFL9887904.1"/>
    </source>
</evidence>
<dbReference type="RefSeq" id="WP_153134313.1">
    <property type="nucleotide sequence ID" value="NZ_JAQQFH010000034.1"/>
</dbReference>
<keyword evidence="2" id="KW-1185">Reference proteome</keyword>
<proteinExistence type="predicted"/>